<keyword evidence="8" id="KW-0812">Transmembrane</keyword>
<reference evidence="10 11" key="1">
    <citation type="submission" date="2019-12" db="EMBL/GenBank/DDBJ databases">
        <authorList>
            <person name="Dong K."/>
        </authorList>
    </citation>
    <scope>NUCLEOTIDE SEQUENCE [LARGE SCALE GENOMIC DNA]</scope>
    <source>
        <strain evidence="10 11">JCM 31225</strain>
    </source>
</reference>
<proteinExistence type="inferred from homology"/>
<dbReference type="InterPro" id="IPR047272">
    <property type="entry name" value="S49_SppA_C"/>
</dbReference>
<protein>
    <submittedName>
        <fullName evidence="10">Signal peptide peptidase SppA</fullName>
    </submittedName>
</protein>
<evidence type="ECO:0000256" key="2">
    <source>
        <dbReference type="ARBA" id="ARBA00008683"/>
    </source>
</evidence>
<feature type="active site" description="Proton donor/acceptor" evidence="7">
    <location>
        <position position="195"/>
    </location>
</feature>
<keyword evidence="6 8" id="KW-0472">Membrane</keyword>
<feature type="transmembrane region" description="Helical" evidence="8">
    <location>
        <begin position="7"/>
        <end position="30"/>
    </location>
</feature>
<sequence>MKSFFKYVLATVTGIIICSLLMILVIIGIVTSMVSSVSSGKDTVTPSNAVLLITLDHTITEKTEPNPFEGLDMPGYSGLKSLGLNDMLGRIKAAKEDSNIKGVYLNVAGVNTGFASMKAIRDALLDFKESGKFIMAYSENYTQKGYYLSSVADQVYLHPEGGLDFRGLASSVMFLKDALDKLGIDMQVLKVGTYKSAVEPYMMNSMSPANREQVNSYLGSIYETFVQDIAASRKLTADSVKGIANAFAIQQPEDAVKVHFVDSLLYKDELLTKVRQRLDVAEKTEIPVISILDYKNKPATGKATGDRIAVLYAYGAIVDGEGTTGEIGGDKLSRELRELREDDKVKAVVMRVNSPGGSALASDIIWREVELTKKVKPVMVSMGDYAASGGYYISAAADSIFADPTTLTGSIGVFGVIPSFQKLFNEKLGVHFDAVKTAKFADMDVDMDRPLSEEEKNIIQGSVNRVYQVFMKRVADGRNMSIANVDSIGQGRVWTGAQAVDLKLVDRLASLDEAIKAAAQKAKITDYRVAEYPRTKDPFAEIWSVSKEKVKAMMIDEELGDYGKYLKELKKAVGHTGIQARIPYLIEIY</sequence>
<evidence type="ECO:0000256" key="6">
    <source>
        <dbReference type="ARBA" id="ARBA00023136"/>
    </source>
</evidence>
<feature type="domain" description="Peptidase S49" evidence="9">
    <location>
        <begin position="372"/>
        <end position="524"/>
    </location>
</feature>
<comment type="caution">
    <text evidence="10">The sequence shown here is derived from an EMBL/GenBank/DDBJ whole genome shotgun (WGS) entry which is preliminary data.</text>
</comment>
<dbReference type="InterPro" id="IPR004635">
    <property type="entry name" value="Pept_S49_SppA"/>
</dbReference>
<evidence type="ECO:0000313" key="11">
    <source>
        <dbReference type="Proteomes" id="UP000435036"/>
    </source>
</evidence>
<dbReference type="InterPro" id="IPR004634">
    <property type="entry name" value="Pept_S49_pIV"/>
</dbReference>
<accession>A0A6N8L0L9</accession>
<evidence type="ECO:0000259" key="9">
    <source>
        <dbReference type="Pfam" id="PF01343"/>
    </source>
</evidence>
<dbReference type="InterPro" id="IPR029045">
    <property type="entry name" value="ClpP/crotonase-like_dom_sf"/>
</dbReference>
<gene>
    <name evidence="10" type="primary">sppA</name>
    <name evidence="10" type="ORF">GQF63_04835</name>
</gene>
<evidence type="ECO:0000256" key="7">
    <source>
        <dbReference type="PIRSR" id="PIRSR001217-1"/>
    </source>
</evidence>
<evidence type="ECO:0000256" key="5">
    <source>
        <dbReference type="ARBA" id="ARBA00022825"/>
    </source>
</evidence>
<keyword evidence="8" id="KW-1133">Transmembrane helix</keyword>
<dbReference type="PIRSF" id="PIRSF001217">
    <property type="entry name" value="Protease_4_SppA"/>
    <property type="match status" value="1"/>
</dbReference>
<keyword evidence="11" id="KW-1185">Reference proteome</keyword>
<dbReference type="AlphaFoldDB" id="A0A6N8L0L9"/>
<dbReference type="NCBIfam" id="TIGR00705">
    <property type="entry name" value="SppA_67K"/>
    <property type="match status" value="1"/>
</dbReference>
<comment type="similarity">
    <text evidence="2">Belongs to the peptidase S49 family.</text>
</comment>
<dbReference type="CDD" id="cd07023">
    <property type="entry name" value="S49_Sppa_N_C"/>
    <property type="match status" value="1"/>
</dbReference>
<dbReference type="SUPFAM" id="SSF52096">
    <property type="entry name" value="ClpP/crotonase"/>
    <property type="match status" value="2"/>
</dbReference>
<evidence type="ECO:0000256" key="8">
    <source>
        <dbReference type="SAM" id="Phobius"/>
    </source>
</evidence>
<evidence type="ECO:0000256" key="4">
    <source>
        <dbReference type="ARBA" id="ARBA00022801"/>
    </source>
</evidence>
<dbReference type="Proteomes" id="UP000435036">
    <property type="component" value="Unassembled WGS sequence"/>
</dbReference>
<dbReference type="GO" id="GO:0006465">
    <property type="term" value="P:signal peptide processing"/>
    <property type="evidence" value="ECO:0007669"/>
    <property type="project" value="InterPro"/>
</dbReference>
<evidence type="ECO:0000313" key="10">
    <source>
        <dbReference type="EMBL" id="MVZ61342.1"/>
    </source>
</evidence>
<keyword evidence="3" id="KW-0645">Protease</keyword>
<dbReference type="OrthoDB" id="9764363at2"/>
<keyword evidence="5" id="KW-0720">Serine protease</keyword>
<dbReference type="Gene3D" id="3.90.226.10">
    <property type="entry name" value="2-enoyl-CoA Hydratase, Chain A, domain 1"/>
    <property type="match status" value="3"/>
</dbReference>
<organism evidence="10 11">
    <name type="scientific">Sphingobacterium humi</name>
    <dbReference type="NCBI Taxonomy" id="1796905"/>
    <lineage>
        <taxon>Bacteria</taxon>
        <taxon>Pseudomonadati</taxon>
        <taxon>Bacteroidota</taxon>
        <taxon>Sphingobacteriia</taxon>
        <taxon>Sphingobacteriales</taxon>
        <taxon>Sphingobacteriaceae</taxon>
        <taxon>Sphingobacterium</taxon>
    </lineage>
</organism>
<dbReference type="GO" id="GO:0008236">
    <property type="term" value="F:serine-type peptidase activity"/>
    <property type="evidence" value="ECO:0007669"/>
    <property type="project" value="UniProtKB-KW"/>
</dbReference>
<comment type="subcellular location">
    <subcellularLocation>
        <location evidence="1">Membrane</location>
    </subcellularLocation>
</comment>
<dbReference type="GO" id="GO:0016020">
    <property type="term" value="C:membrane"/>
    <property type="evidence" value="ECO:0007669"/>
    <property type="project" value="UniProtKB-SubCell"/>
</dbReference>
<dbReference type="PANTHER" id="PTHR33209">
    <property type="entry name" value="PROTEASE 4"/>
    <property type="match status" value="1"/>
</dbReference>
<feature type="active site" description="Nucleophile" evidence="7">
    <location>
        <position position="388"/>
    </location>
</feature>
<evidence type="ECO:0000256" key="1">
    <source>
        <dbReference type="ARBA" id="ARBA00004370"/>
    </source>
</evidence>
<dbReference type="CDD" id="cd07018">
    <property type="entry name" value="S49_SppA_67K_type"/>
    <property type="match status" value="1"/>
</dbReference>
<dbReference type="EMBL" id="WSQA01000003">
    <property type="protein sequence ID" value="MVZ61342.1"/>
    <property type="molecule type" value="Genomic_DNA"/>
</dbReference>
<dbReference type="Pfam" id="PF01343">
    <property type="entry name" value="Peptidase_S49"/>
    <property type="match status" value="2"/>
</dbReference>
<dbReference type="InterPro" id="IPR047217">
    <property type="entry name" value="S49_SppA_67K_type_N"/>
</dbReference>
<name>A0A6N8L0L9_9SPHI</name>
<dbReference type="InterPro" id="IPR002142">
    <property type="entry name" value="Peptidase_S49"/>
</dbReference>
<evidence type="ECO:0000256" key="3">
    <source>
        <dbReference type="ARBA" id="ARBA00022670"/>
    </source>
</evidence>
<dbReference type="PANTHER" id="PTHR33209:SF1">
    <property type="entry name" value="PEPTIDASE S49 DOMAIN-CONTAINING PROTEIN"/>
    <property type="match status" value="1"/>
</dbReference>
<keyword evidence="4" id="KW-0378">Hydrolase</keyword>
<dbReference type="RefSeq" id="WP_160367983.1">
    <property type="nucleotide sequence ID" value="NZ_WSQA01000003.1"/>
</dbReference>
<feature type="domain" description="Peptidase S49" evidence="9">
    <location>
        <begin position="127"/>
        <end position="280"/>
    </location>
</feature>
<dbReference type="NCBIfam" id="TIGR00706">
    <property type="entry name" value="SppA_dom"/>
    <property type="match status" value="1"/>
</dbReference>
<dbReference type="Gene3D" id="6.20.330.10">
    <property type="match status" value="1"/>
</dbReference>